<dbReference type="OrthoDB" id="2735536at2759"/>
<organism evidence="1 2">
    <name type="scientific">Trema orientale</name>
    <name type="common">Charcoal tree</name>
    <name type="synonym">Celtis orientalis</name>
    <dbReference type="NCBI Taxonomy" id="63057"/>
    <lineage>
        <taxon>Eukaryota</taxon>
        <taxon>Viridiplantae</taxon>
        <taxon>Streptophyta</taxon>
        <taxon>Embryophyta</taxon>
        <taxon>Tracheophyta</taxon>
        <taxon>Spermatophyta</taxon>
        <taxon>Magnoliopsida</taxon>
        <taxon>eudicotyledons</taxon>
        <taxon>Gunneridae</taxon>
        <taxon>Pentapetalae</taxon>
        <taxon>rosids</taxon>
        <taxon>fabids</taxon>
        <taxon>Rosales</taxon>
        <taxon>Cannabaceae</taxon>
        <taxon>Trema</taxon>
    </lineage>
</organism>
<accession>A0A2P5EH36</accession>
<evidence type="ECO:0000313" key="2">
    <source>
        <dbReference type="Proteomes" id="UP000237000"/>
    </source>
</evidence>
<proteinExistence type="predicted"/>
<gene>
    <name evidence="1" type="ORF">TorRG33x02_194070</name>
</gene>
<dbReference type="AlphaFoldDB" id="A0A2P5EH36"/>
<dbReference type="STRING" id="63057.A0A2P5EH36"/>
<dbReference type="InParanoid" id="A0A2P5EH36"/>
<dbReference type="EMBL" id="JXTC01000156">
    <property type="protein sequence ID" value="PON84855.1"/>
    <property type="molecule type" value="Genomic_DNA"/>
</dbReference>
<protein>
    <submittedName>
        <fullName evidence="1">Uncharacterized protein</fullName>
    </submittedName>
</protein>
<dbReference type="Proteomes" id="UP000237000">
    <property type="component" value="Unassembled WGS sequence"/>
</dbReference>
<sequence>MDTTSPATFIASEPQPTLNFTVEMILKHINGTFIRSKISHIVYRFVDVRDIALGHIRAFEVPSASGRYCQVDVKMTNLSSQATKYQRRKLKVWEFNFTPLEGTLGDTVESLKEKGFLKI</sequence>
<evidence type="ECO:0000313" key="1">
    <source>
        <dbReference type="EMBL" id="PON84855.1"/>
    </source>
</evidence>
<dbReference type="Gene3D" id="3.40.50.720">
    <property type="entry name" value="NAD(P)-binding Rossmann-like Domain"/>
    <property type="match status" value="1"/>
</dbReference>
<keyword evidence="2" id="KW-1185">Reference proteome</keyword>
<comment type="caution">
    <text evidence="1">The sequence shown here is derived from an EMBL/GenBank/DDBJ whole genome shotgun (WGS) entry which is preliminary data.</text>
</comment>
<reference evidence="2" key="1">
    <citation type="submission" date="2016-06" db="EMBL/GenBank/DDBJ databases">
        <title>Parallel loss of symbiosis genes in relatives of nitrogen-fixing non-legume Parasponia.</title>
        <authorList>
            <person name="Van Velzen R."/>
            <person name="Holmer R."/>
            <person name="Bu F."/>
            <person name="Rutten L."/>
            <person name="Van Zeijl A."/>
            <person name="Liu W."/>
            <person name="Santuari L."/>
            <person name="Cao Q."/>
            <person name="Sharma T."/>
            <person name="Shen D."/>
            <person name="Roswanjaya Y."/>
            <person name="Wardhani T."/>
            <person name="Kalhor M.S."/>
            <person name="Jansen J."/>
            <person name="Van den Hoogen J."/>
            <person name="Gungor B."/>
            <person name="Hartog M."/>
            <person name="Hontelez J."/>
            <person name="Verver J."/>
            <person name="Yang W.-C."/>
            <person name="Schijlen E."/>
            <person name="Repin R."/>
            <person name="Schilthuizen M."/>
            <person name="Schranz E."/>
            <person name="Heidstra R."/>
            <person name="Miyata K."/>
            <person name="Fedorova E."/>
            <person name="Kohlen W."/>
            <person name="Bisseling T."/>
            <person name="Smit S."/>
            <person name="Geurts R."/>
        </authorList>
    </citation>
    <scope>NUCLEOTIDE SEQUENCE [LARGE SCALE GENOMIC DNA]</scope>
    <source>
        <strain evidence="2">cv. RG33-2</strain>
    </source>
</reference>
<name>A0A2P5EH36_TREOI</name>